<dbReference type="EMBL" id="UYRS01018526">
    <property type="protein sequence ID" value="VDK37160.1"/>
    <property type="molecule type" value="Genomic_DNA"/>
</dbReference>
<dbReference type="AlphaFoldDB" id="A0A0R3W8J5"/>
<evidence type="ECO:0000313" key="2">
    <source>
        <dbReference type="EMBL" id="VDK37160.1"/>
    </source>
</evidence>
<keyword evidence="3" id="KW-1185">Reference proteome</keyword>
<protein>
    <submittedName>
        <fullName evidence="4">SLAIN motif-containing protein 2</fullName>
    </submittedName>
</protein>
<dbReference type="STRING" id="60517.A0A0R3W8J5"/>
<dbReference type="WBParaSite" id="TASK_0000668701-mRNA-1">
    <property type="protein sequence ID" value="TASK_0000668701-mRNA-1"/>
    <property type="gene ID" value="TASK_0000668701"/>
</dbReference>
<name>A0A0R3W8J5_TAEAS</name>
<dbReference type="Proteomes" id="UP000282613">
    <property type="component" value="Unassembled WGS sequence"/>
</dbReference>
<organism evidence="4">
    <name type="scientific">Taenia asiatica</name>
    <name type="common">Asian tapeworm</name>
    <dbReference type="NCBI Taxonomy" id="60517"/>
    <lineage>
        <taxon>Eukaryota</taxon>
        <taxon>Metazoa</taxon>
        <taxon>Spiralia</taxon>
        <taxon>Lophotrochozoa</taxon>
        <taxon>Platyhelminthes</taxon>
        <taxon>Cestoda</taxon>
        <taxon>Eucestoda</taxon>
        <taxon>Cyclophyllidea</taxon>
        <taxon>Taeniidae</taxon>
        <taxon>Taenia</taxon>
    </lineage>
</organism>
<evidence type="ECO:0000313" key="4">
    <source>
        <dbReference type="WBParaSite" id="TASK_0000668701-mRNA-1"/>
    </source>
</evidence>
<evidence type="ECO:0000256" key="1">
    <source>
        <dbReference type="SAM" id="MobiDB-lite"/>
    </source>
</evidence>
<dbReference type="OrthoDB" id="10035275at2759"/>
<feature type="compositionally biased region" description="Basic and acidic residues" evidence="1">
    <location>
        <begin position="188"/>
        <end position="197"/>
    </location>
</feature>
<feature type="region of interest" description="Disordered" evidence="1">
    <location>
        <begin position="75"/>
        <end position="94"/>
    </location>
</feature>
<feature type="compositionally biased region" description="Polar residues" evidence="1">
    <location>
        <begin position="208"/>
        <end position="262"/>
    </location>
</feature>
<reference evidence="4" key="1">
    <citation type="submission" date="2017-02" db="UniProtKB">
        <authorList>
            <consortium name="WormBaseParasite"/>
        </authorList>
    </citation>
    <scope>IDENTIFICATION</scope>
</reference>
<proteinExistence type="predicted"/>
<feature type="region of interest" description="Disordered" evidence="1">
    <location>
        <begin position="134"/>
        <end position="262"/>
    </location>
</feature>
<accession>A0A0R3W8J5</accession>
<feature type="compositionally biased region" description="Low complexity" evidence="1">
    <location>
        <begin position="78"/>
        <end position="91"/>
    </location>
</feature>
<reference evidence="2 3" key="2">
    <citation type="submission" date="2018-11" db="EMBL/GenBank/DDBJ databases">
        <authorList>
            <consortium name="Pathogen Informatics"/>
        </authorList>
    </citation>
    <scope>NUCLEOTIDE SEQUENCE [LARGE SCALE GENOMIC DNA]</scope>
</reference>
<feature type="region of interest" description="Disordered" evidence="1">
    <location>
        <begin position="269"/>
        <end position="288"/>
    </location>
</feature>
<feature type="compositionally biased region" description="Polar residues" evidence="1">
    <location>
        <begin position="134"/>
        <end position="145"/>
    </location>
</feature>
<sequence length="288" mass="30944">MTIRIEWLQSQRLYQSNYNVYDDLVQTQKKQLARELRALQLENYALEKQLYMSNAPSSVELNVPEQHGSTLSQSMKHLNLSSPPSSPELPLAPQKPISKQFSVAAGRRLPRASHLTSPPKGSFLSANTNLNVRRHSSSLGGSVESQGRPRRSLPNPGVPSSSVGGGNGGGMSWKHQKRCIGGDEDLSEGYKSREDSPVQHPPQMAINKGSSGSVTNMSTLSWGQQSGRLSTSQRQQLRPHTAASATSLVHPQGHNGHSSLTPTLVFSLSSEDSVSGGLGGDASGNEAM</sequence>
<gene>
    <name evidence="2" type="ORF">TASK_LOCUS6688</name>
</gene>
<evidence type="ECO:0000313" key="3">
    <source>
        <dbReference type="Proteomes" id="UP000282613"/>
    </source>
</evidence>